<protein>
    <recommendedName>
        <fullName evidence="2">NECAP PHear domain-containing protein</fullName>
    </recommendedName>
</protein>
<dbReference type="PANTHER" id="PTHR12847:SF9">
    <property type="entry name" value="NECAP-LIKE PROTEIN CG9132"/>
    <property type="match status" value="1"/>
</dbReference>
<dbReference type="InterPro" id="IPR011993">
    <property type="entry name" value="PH-like_dom_sf"/>
</dbReference>
<proteinExistence type="predicted"/>
<accession>A0A7S1CE64</accession>
<dbReference type="InterPro" id="IPR012466">
    <property type="entry name" value="NECAP_PHear"/>
</dbReference>
<dbReference type="PANTHER" id="PTHR12847">
    <property type="entry name" value="ATP-BINDING CASSETTE ABC TRANSPORTER-RELATED"/>
    <property type="match status" value="1"/>
</dbReference>
<dbReference type="EMBL" id="HBFS01012984">
    <property type="protein sequence ID" value="CAD8915614.1"/>
    <property type="molecule type" value="Transcribed_RNA"/>
</dbReference>
<name>A0A7S1CE64_9STRA</name>
<dbReference type="AlphaFoldDB" id="A0A7S1CE64"/>
<dbReference type="Pfam" id="PF07933">
    <property type="entry name" value="DUF1681"/>
    <property type="match status" value="1"/>
</dbReference>
<dbReference type="Gene3D" id="2.30.29.30">
    <property type="entry name" value="Pleckstrin-homology domain (PH domain)/Phosphotyrosine-binding domain (PTB)"/>
    <property type="match status" value="1"/>
</dbReference>
<dbReference type="GO" id="GO:0030125">
    <property type="term" value="C:clathrin vesicle coat"/>
    <property type="evidence" value="ECO:0007669"/>
    <property type="project" value="TreeGrafter"/>
</dbReference>
<feature type="domain" description="NECAP PHear" evidence="2">
    <location>
        <begin position="12"/>
        <end position="160"/>
    </location>
</feature>
<evidence type="ECO:0000256" key="1">
    <source>
        <dbReference type="SAM" id="MobiDB-lite"/>
    </source>
</evidence>
<gene>
    <name evidence="3" type="ORF">BSP0115_LOCUS8871</name>
</gene>
<evidence type="ECO:0000313" key="3">
    <source>
        <dbReference type="EMBL" id="CAD8915614.1"/>
    </source>
</evidence>
<dbReference type="GO" id="GO:0006897">
    <property type="term" value="P:endocytosis"/>
    <property type="evidence" value="ECO:0007669"/>
    <property type="project" value="InterPro"/>
</dbReference>
<evidence type="ECO:0000259" key="2">
    <source>
        <dbReference type="Pfam" id="PF07933"/>
    </source>
</evidence>
<reference evidence="3" key="1">
    <citation type="submission" date="2021-01" db="EMBL/GenBank/DDBJ databases">
        <authorList>
            <person name="Corre E."/>
            <person name="Pelletier E."/>
            <person name="Niang G."/>
            <person name="Scheremetjew M."/>
            <person name="Finn R."/>
            <person name="Kale V."/>
            <person name="Holt S."/>
            <person name="Cochrane G."/>
            <person name="Meng A."/>
            <person name="Brown T."/>
            <person name="Cohen L."/>
        </authorList>
    </citation>
    <scope>NUCLEOTIDE SEQUENCE</scope>
    <source>
        <strain evidence="3">Ms1</strain>
    </source>
</reference>
<sequence>MASAGDEDEFELVAVDECFAFKIPPQSSAAGHKAEDWKTQVWTGSLRVVSKGPHCAIKLVSPDGKLFAVCPVKQPGPPSVEKVVDSSRYFVLRIEDGRGKHAFIGIGFQQRSEAFDFNVGLQDHFKELERERAATAAMSAPDAPVEDFSLKSGETIRISVPKAKARKKDTATAAPIATMGGAGLLAPPPGASLAPPAGGTGRRRRGRGAGGTAATATLAAADAAGSSTAAGPHAASAPPAGDGADLLGIDFGGMALAPAARATGSTDAGATTGDWAPF</sequence>
<dbReference type="CDD" id="cd13228">
    <property type="entry name" value="PHear_NECAP"/>
    <property type="match status" value="1"/>
</dbReference>
<organism evidence="3">
    <name type="scientific">Bicosoecida sp. CB-2014</name>
    <dbReference type="NCBI Taxonomy" id="1486930"/>
    <lineage>
        <taxon>Eukaryota</taxon>
        <taxon>Sar</taxon>
        <taxon>Stramenopiles</taxon>
        <taxon>Bigyra</taxon>
        <taxon>Opalozoa</taxon>
        <taxon>Bicosoecida</taxon>
    </lineage>
</organism>
<feature type="region of interest" description="Disordered" evidence="1">
    <location>
        <begin position="179"/>
        <end position="214"/>
    </location>
</feature>
<dbReference type="SUPFAM" id="SSF50729">
    <property type="entry name" value="PH domain-like"/>
    <property type="match status" value="1"/>
</dbReference>